<dbReference type="Proteomes" id="UP000186817">
    <property type="component" value="Unassembled WGS sequence"/>
</dbReference>
<reference evidence="1 2" key="1">
    <citation type="submission" date="2016-02" db="EMBL/GenBank/DDBJ databases">
        <title>Genome analysis of coral dinoflagellate symbionts highlights evolutionary adaptations to a symbiotic lifestyle.</title>
        <authorList>
            <person name="Aranda M."/>
            <person name="Li Y."/>
            <person name="Liew Y.J."/>
            <person name="Baumgarten S."/>
            <person name="Simakov O."/>
            <person name="Wilson M."/>
            <person name="Piel J."/>
            <person name="Ashoor H."/>
            <person name="Bougouffa S."/>
            <person name="Bajic V.B."/>
            <person name="Ryu T."/>
            <person name="Ravasi T."/>
            <person name="Bayer T."/>
            <person name="Micklem G."/>
            <person name="Kim H."/>
            <person name="Bhak J."/>
            <person name="Lajeunesse T.C."/>
            <person name="Voolstra C.R."/>
        </authorList>
    </citation>
    <scope>NUCLEOTIDE SEQUENCE [LARGE SCALE GENOMIC DNA]</scope>
    <source>
        <strain evidence="1 2">CCMP2467</strain>
    </source>
</reference>
<accession>A0A1Q9DD83</accession>
<evidence type="ECO:0000313" key="1">
    <source>
        <dbReference type="EMBL" id="OLP93020.1"/>
    </source>
</evidence>
<dbReference type="EMBL" id="LSRX01000597">
    <property type="protein sequence ID" value="OLP93020.1"/>
    <property type="molecule type" value="Genomic_DNA"/>
</dbReference>
<dbReference type="OrthoDB" id="10336477at2759"/>
<sequence length="143" mass="16126">MVGPMHFSYLGKRFKDTGSIQRLCRDDAKSAIKKLLEVNCFEVSCQVVRLLVKLAMSPGAEALFQCQGIMEKVWHLGTKSIWNFQKHGETRLRDQLMQVIERSSGHKLGRKGSALSDCAEVNSYVNHTGVFYEEAPHISAGRR</sequence>
<organism evidence="1 2">
    <name type="scientific">Symbiodinium microadriaticum</name>
    <name type="common">Dinoflagellate</name>
    <name type="synonym">Zooxanthella microadriatica</name>
    <dbReference type="NCBI Taxonomy" id="2951"/>
    <lineage>
        <taxon>Eukaryota</taxon>
        <taxon>Sar</taxon>
        <taxon>Alveolata</taxon>
        <taxon>Dinophyceae</taxon>
        <taxon>Suessiales</taxon>
        <taxon>Symbiodiniaceae</taxon>
        <taxon>Symbiodinium</taxon>
    </lineage>
</organism>
<comment type="caution">
    <text evidence="1">The sequence shown here is derived from an EMBL/GenBank/DDBJ whole genome shotgun (WGS) entry which is preliminary data.</text>
</comment>
<name>A0A1Q9DD83_SYMMI</name>
<keyword evidence="2" id="KW-1185">Reference proteome</keyword>
<proteinExistence type="predicted"/>
<protein>
    <submittedName>
        <fullName evidence="1">Uncharacterized protein</fullName>
    </submittedName>
</protein>
<gene>
    <name evidence="1" type="ORF">AK812_SmicGene25126</name>
</gene>
<dbReference type="AlphaFoldDB" id="A0A1Q9DD83"/>
<evidence type="ECO:0000313" key="2">
    <source>
        <dbReference type="Proteomes" id="UP000186817"/>
    </source>
</evidence>